<organism evidence="6 7">
    <name type="scientific">Meloidogyne enterolobii</name>
    <name type="common">Root-knot nematode worm</name>
    <name type="synonym">Meloidogyne mayaguensis</name>
    <dbReference type="NCBI Taxonomy" id="390850"/>
    <lineage>
        <taxon>Eukaryota</taxon>
        <taxon>Metazoa</taxon>
        <taxon>Ecdysozoa</taxon>
        <taxon>Nematoda</taxon>
        <taxon>Chromadorea</taxon>
        <taxon>Rhabditida</taxon>
        <taxon>Tylenchina</taxon>
        <taxon>Tylenchomorpha</taxon>
        <taxon>Tylenchoidea</taxon>
        <taxon>Meloidogynidae</taxon>
        <taxon>Meloidogyninae</taxon>
        <taxon>Meloidogyne</taxon>
    </lineage>
</organism>
<feature type="domain" description="Transferrin receptor-like dimerisation" evidence="4">
    <location>
        <begin position="693"/>
        <end position="797"/>
    </location>
</feature>
<dbReference type="PANTHER" id="PTHR10404">
    <property type="entry name" value="N-ACETYLATED-ALPHA-LINKED ACIDIC DIPEPTIDASE"/>
    <property type="match status" value="1"/>
</dbReference>
<proteinExistence type="inferred from homology"/>
<evidence type="ECO:0000259" key="5">
    <source>
        <dbReference type="Pfam" id="PF04389"/>
    </source>
</evidence>
<dbReference type="Gene3D" id="3.50.30.30">
    <property type="match status" value="1"/>
</dbReference>
<dbReference type="SUPFAM" id="SSF53187">
    <property type="entry name" value="Zn-dependent exopeptidases"/>
    <property type="match status" value="1"/>
</dbReference>
<dbReference type="Proteomes" id="UP000580250">
    <property type="component" value="Unassembled WGS sequence"/>
</dbReference>
<dbReference type="Pfam" id="PF04253">
    <property type="entry name" value="TFR_dimer"/>
    <property type="match status" value="1"/>
</dbReference>
<keyword evidence="2" id="KW-0472">Membrane</keyword>
<dbReference type="InterPro" id="IPR007484">
    <property type="entry name" value="Peptidase_M28"/>
</dbReference>
<dbReference type="InterPro" id="IPR039373">
    <property type="entry name" value="Peptidase_M28B"/>
</dbReference>
<evidence type="ECO:0000256" key="2">
    <source>
        <dbReference type="SAM" id="Phobius"/>
    </source>
</evidence>
<evidence type="ECO:0000256" key="1">
    <source>
        <dbReference type="ARBA" id="ARBA00005634"/>
    </source>
</evidence>
<dbReference type="CDD" id="cd08022">
    <property type="entry name" value="M28_PSMA_like"/>
    <property type="match status" value="1"/>
</dbReference>
<dbReference type="SUPFAM" id="SSF47672">
    <property type="entry name" value="Transferrin receptor-like dimerisation domain"/>
    <property type="match status" value="1"/>
</dbReference>
<comment type="similarity">
    <text evidence="1">Belongs to the peptidase M28 family. M28B subfamily.</text>
</comment>
<dbReference type="FunFam" id="3.40.630.10:FF:000101">
    <property type="entry name" value="N-acetylated alpha-linked acidic dipeptidase like 1"/>
    <property type="match status" value="1"/>
</dbReference>
<protein>
    <submittedName>
        <fullName evidence="6">Uncharacterized protein</fullName>
    </submittedName>
</protein>
<dbReference type="PANTHER" id="PTHR10404:SF77">
    <property type="entry name" value="GLUTAMATE CARBOXYPEPTIDASE 2 HOMOLOG"/>
    <property type="match status" value="1"/>
</dbReference>
<feature type="transmembrane region" description="Helical" evidence="2">
    <location>
        <begin position="43"/>
        <end position="61"/>
    </location>
</feature>
<dbReference type="Gene3D" id="1.20.930.40">
    <property type="entry name" value="Transferrin receptor-like, dimerisation domain"/>
    <property type="match status" value="1"/>
</dbReference>
<dbReference type="InterPro" id="IPR003137">
    <property type="entry name" value="PA_domain"/>
</dbReference>
<dbReference type="Pfam" id="PF04389">
    <property type="entry name" value="Peptidase_M28"/>
    <property type="match status" value="1"/>
</dbReference>
<keyword evidence="2" id="KW-0812">Transmembrane</keyword>
<accession>A0A6V7WUR3</accession>
<feature type="domain" description="Peptidase M28" evidence="5">
    <location>
        <begin position="397"/>
        <end position="597"/>
    </location>
</feature>
<dbReference type="Gene3D" id="3.40.630.10">
    <property type="entry name" value="Zn peptidases"/>
    <property type="match status" value="1"/>
</dbReference>
<dbReference type="Pfam" id="PF02225">
    <property type="entry name" value="PA"/>
    <property type="match status" value="1"/>
</dbReference>
<dbReference type="OrthoDB" id="5841748at2759"/>
<evidence type="ECO:0000259" key="3">
    <source>
        <dbReference type="Pfam" id="PF02225"/>
    </source>
</evidence>
<dbReference type="InterPro" id="IPR036757">
    <property type="entry name" value="TFR-like_dimer_dom_sf"/>
</dbReference>
<dbReference type="AlphaFoldDB" id="A0A6V7WUR3"/>
<dbReference type="CDD" id="cd02121">
    <property type="entry name" value="PA_GCPII_like"/>
    <property type="match status" value="1"/>
</dbReference>
<dbReference type="InterPro" id="IPR007365">
    <property type="entry name" value="TFR-like_dimer_dom"/>
</dbReference>
<dbReference type="EMBL" id="CAJEWN010000811">
    <property type="protein sequence ID" value="CAD2190496.1"/>
    <property type="molecule type" value="Genomic_DNA"/>
</dbReference>
<reference evidence="6 7" key="1">
    <citation type="submission" date="2020-08" db="EMBL/GenBank/DDBJ databases">
        <authorList>
            <person name="Koutsovoulos G."/>
            <person name="Danchin GJ E."/>
        </authorList>
    </citation>
    <scope>NUCLEOTIDE SEQUENCE [LARGE SCALE GENOMIC DNA]</scope>
</reference>
<dbReference type="InterPro" id="IPR046450">
    <property type="entry name" value="PA_dom_sf"/>
</dbReference>
<dbReference type="GO" id="GO:0004180">
    <property type="term" value="F:carboxypeptidase activity"/>
    <property type="evidence" value="ECO:0007669"/>
    <property type="project" value="TreeGrafter"/>
</dbReference>
<keyword evidence="2" id="KW-1133">Transmembrane helix</keyword>
<feature type="domain" description="PA" evidence="3">
    <location>
        <begin position="209"/>
        <end position="294"/>
    </location>
</feature>
<name>A0A6V7WUR3_MELEN</name>
<gene>
    <name evidence="6" type="ORF">MENT_LOCUS43290</name>
</gene>
<comment type="caution">
    <text evidence="6">The sequence shown here is derived from an EMBL/GenBank/DDBJ whole genome shotgun (WGS) entry which is preliminary data.</text>
</comment>
<dbReference type="SUPFAM" id="SSF52025">
    <property type="entry name" value="PA domain"/>
    <property type="match status" value="1"/>
</dbReference>
<evidence type="ECO:0000313" key="6">
    <source>
        <dbReference type="EMBL" id="CAD2190496.1"/>
    </source>
</evidence>
<evidence type="ECO:0000259" key="4">
    <source>
        <dbReference type="Pfam" id="PF04253"/>
    </source>
</evidence>
<dbReference type="FunFam" id="3.50.30.30:FF:000033">
    <property type="entry name" value="Glutamate carboxypeptidase 2 homolog"/>
    <property type="match status" value="1"/>
</dbReference>
<sequence length="801" mass="90277">MLRGQNSHLVRSDQKSDLTGLTDSKINYRPWYHFSSMSIMHKCLLIMAVCFASLMVIAIVGDSKEHIELPNVTSGFTEDDIRKLLFSSFDSNKMTDTLRMVTQQPHQAGTEENRRVGQKLAELWKQNGLEKVRLMEYDVLLSYPNWTNPNKVTVLGDDGKVLFQSTGLSPDLTPKNDDSSLNQEDSYRAAIQWLAYSANGTTESEPVYCHYGQPKDFERLEKEFGISSLHGKIAIIRYGLDYRGDKVKHAAARGAGAVIIFSDPVEVAGQGPEADKTFPHSTWLPSHGVQRGSIMAMKGDPLTPLLPARRDFPKERTIHQAKKDHYLPNIPVLPLGYADVIQILERMGGPQVPEDWRGGLNITYRIGPGFKQNGNKNDAKKLRVDVHSTLEIKKIQNLIGIIHGSEEPDSWVMLGNHYDAWVYGALDPNSGTAVLAEVGRAFAQAVKRGWRPKRTLVFCNWDGEEHGLIGSTEFVQEFAQVLQDRAIIYLNVDTIASNQSLIVKTIPSLFSAVVSAAKKVPNPVESERAKGRQTIYDTWKAYYPQKGNFTWLSPDVPDIDLPGGGTDHMSFLNFLGIPVVDFTYRNVSWGSYPLYHSRYEVPFVNEHLFDHDNLSVHKAIGQYWAEMARLFADSPLLPINASCFALTLANNYLPGIVKNLDNLHEKWPKEMGPAVKQMRNLWRQTWLFVGQTQKFEQDVYSESAMNAEWANRRLRKVDQCFVNPTMGLAEKEKEKRHVLFSLSDADTYSASVMSAVNDKITEFKNAADDKKRLELGQQLAVELAVVQYSVLCATNILKPFY</sequence>
<evidence type="ECO:0000313" key="7">
    <source>
        <dbReference type="Proteomes" id="UP000580250"/>
    </source>
</evidence>